<dbReference type="Proteomes" id="UP001642360">
    <property type="component" value="Unassembled WGS sequence"/>
</dbReference>
<evidence type="ECO:0000256" key="4">
    <source>
        <dbReference type="ARBA" id="ARBA00023180"/>
    </source>
</evidence>
<dbReference type="PANTHER" id="PTHR32444">
    <property type="entry name" value="BULB-TYPE LECTIN DOMAIN-CONTAINING PROTEIN"/>
    <property type="match status" value="1"/>
</dbReference>
<dbReference type="Gene3D" id="3.30.200.20">
    <property type="entry name" value="Phosphorylase Kinase, domain 1"/>
    <property type="match status" value="1"/>
</dbReference>
<dbReference type="AlphaFoldDB" id="A0ABC8TTL1"/>
<dbReference type="PANTHER" id="PTHR32444:SF198">
    <property type="entry name" value="BULB-TYPE LECTIN DOMAIN-CONTAINING PROTEIN"/>
    <property type="match status" value="1"/>
</dbReference>
<comment type="caution">
    <text evidence="7">Lacks conserved residue(s) required for the propagation of feature annotation.</text>
</comment>
<evidence type="ECO:0000313" key="10">
    <source>
        <dbReference type="EMBL" id="CAK9172823.1"/>
    </source>
</evidence>
<dbReference type="GO" id="GO:0004674">
    <property type="term" value="F:protein serine/threonine kinase activity"/>
    <property type="evidence" value="ECO:0007669"/>
    <property type="project" value="UniProtKB-EC"/>
</dbReference>
<dbReference type="InterPro" id="IPR036426">
    <property type="entry name" value="Bulb-type_lectin_dom_sf"/>
</dbReference>
<dbReference type="InterPro" id="IPR003609">
    <property type="entry name" value="Pan_app"/>
</dbReference>
<comment type="catalytic activity">
    <reaction evidence="6">
        <text>L-seryl-[protein] + ATP = O-phospho-L-seryl-[protein] + ADP + H(+)</text>
        <dbReference type="Rhea" id="RHEA:17989"/>
        <dbReference type="Rhea" id="RHEA-COMP:9863"/>
        <dbReference type="Rhea" id="RHEA-COMP:11604"/>
        <dbReference type="ChEBI" id="CHEBI:15378"/>
        <dbReference type="ChEBI" id="CHEBI:29999"/>
        <dbReference type="ChEBI" id="CHEBI:30616"/>
        <dbReference type="ChEBI" id="CHEBI:83421"/>
        <dbReference type="ChEBI" id="CHEBI:456216"/>
        <dbReference type="EC" id="2.7.11.1"/>
    </reaction>
</comment>
<reference evidence="10 11" key="1">
    <citation type="submission" date="2024-02" db="EMBL/GenBank/DDBJ databases">
        <authorList>
            <person name="Vignale AGUSTIN F."/>
            <person name="Sosa J E."/>
            <person name="Modenutti C."/>
        </authorList>
    </citation>
    <scope>NUCLEOTIDE SEQUENCE [LARGE SCALE GENOMIC DNA]</scope>
</reference>
<dbReference type="InterPro" id="IPR000742">
    <property type="entry name" value="EGF"/>
</dbReference>
<dbReference type="Gene3D" id="2.90.10.10">
    <property type="entry name" value="Bulb-type lectin domain"/>
    <property type="match status" value="1"/>
</dbReference>
<accession>A0ABC8TTL1</accession>
<dbReference type="PROSITE" id="PS50026">
    <property type="entry name" value="EGF_3"/>
    <property type="match status" value="1"/>
</dbReference>
<protein>
    <recommendedName>
        <fullName evidence="1">non-specific serine/threonine protein kinase</fullName>
        <ecNumber evidence="1">2.7.11.1</ecNumber>
    </recommendedName>
</protein>
<comment type="caution">
    <text evidence="10">The sequence shown here is derived from an EMBL/GenBank/DDBJ whole genome shotgun (WGS) entry which is preliminary data.</text>
</comment>
<gene>
    <name evidence="10" type="ORF">ILEXP_LOCUS42504</name>
</gene>
<name>A0ABC8TTL1_9AQUA</name>
<keyword evidence="7" id="KW-0245">EGF-like domain</keyword>
<dbReference type="InterPro" id="IPR001480">
    <property type="entry name" value="Bulb-type_lectin_dom"/>
</dbReference>
<feature type="domain" description="EGF-like" evidence="8">
    <location>
        <begin position="177"/>
        <end position="213"/>
    </location>
</feature>
<evidence type="ECO:0000313" key="11">
    <source>
        <dbReference type="Proteomes" id="UP001642360"/>
    </source>
</evidence>
<dbReference type="SUPFAM" id="SSF56112">
    <property type="entry name" value="Protein kinase-like (PK-like)"/>
    <property type="match status" value="2"/>
</dbReference>
<evidence type="ECO:0000259" key="8">
    <source>
        <dbReference type="PROSITE" id="PS50026"/>
    </source>
</evidence>
<dbReference type="Pfam" id="PF01453">
    <property type="entry name" value="B_lectin"/>
    <property type="match status" value="2"/>
</dbReference>
<dbReference type="InterPro" id="IPR000858">
    <property type="entry name" value="S_locus_glycoprot_dom"/>
</dbReference>
<dbReference type="InterPro" id="IPR011009">
    <property type="entry name" value="Kinase-like_dom_sf"/>
</dbReference>
<dbReference type="CDD" id="cd00054">
    <property type="entry name" value="EGF_CA"/>
    <property type="match status" value="1"/>
</dbReference>
<proteinExistence type="predicted"/>
<evidence type="ECO:0000256" key="1">
    <source>
        <dbReference type="ARBA" id="ARBA00012513"/>
    </source>
</evidence>
<evidence type="ECO:0000256" key="7">
    <source>
        <dbReference type="PROSITE-ProRule" id="PRU00076"/>
    </source>
</evidence>
<keyword evidence="2" id="KW-0732">Signal</keyword>
<evidence type="ECO:0000256" key="3">
    <source>
        <dbReference type="ARBA" id="ARBA00023157"/>
    </source>
</evidence>
<sequence length="751" mass="84187">GDHLVIKCFASCGEFECPALDTGNLVLRDNSSGRIIWESFQHPSDSFLQKMRLGTDAKTGERTLLTSWKSPSDPSTGTFFAGVDPLIIPQFFVWNDSHPHWRSGPWNGQVFIGIPIMHKLYGNGINLVDDNKGTVDLTFSSANEFIVLYLQLNSEASLTQKHRFVGKEDWNVSWWAPKNECDVYGKCGPFGSCNSVESPICTCLRGFKPKHMDEWSRGNWSSGCKRKTPLQCYSRIGCMQWSGSLIDIQKFSDGGADLYIRVAYSELGNMFRHRRKQKSKQLLFRRAELYPEYSTESVLHENTHQPNLEELLLYSLEDLANATDNFHFGNKLGQGGFGPVYKKEIIWSSNVSNPVANSSAQLLDTGNLNLRDNSSGQIIWESFQHPSDSFLQKMTIGTDAKTQESTLLTSWKSPSNPSVGTFSVGVEPLNIPQLFVRNGSHPYWRSGPWNGQIFIGVPSMDSSYLNGFNLVDDKEGTISLTYNYPSDQSYLLYLHLNSEGLLQQKIWWFGGKEEWEVGCSAIEHECDVYGKCGPFGSCNSLESPICTCLRGFEPKHMNEWSRGNWSSGCIRKTPLRYGFLKLQAMKVPDFAELSSATIEDNCGSLCLNNCYCIAYSYYTGIGCMQWSGSLLDIQRLPSSGVDLYIRVAYSELDEGKTIKVKLAVIISRVPATGRKQKLEAHPDDPTESVLRENTHPIKLEELPLFSFENLAKATDNFHVATKLGQGGFGPVYKVMVVHPGLHGILNHIQLI</sequence>
<dbReference type="SUPFAM" id="SSF51110">
    <property type="entry name" value="alpha-D-mannose-specific plant lectins"/>
    <property type="match status" value="2"/>
</dbReference>
<dbReference type="CDD" id="cd01098">
    <property type="entry name" value="PAN_AP_plant"/>
    <property type="match status" value="1"/>
</dbReference>
<comment type="catalytic activity">
    <reaction evidence="5">
        <text>L-threonyl-[protein] + ATP = O-phospho-L-threonyl-[protein] + ADP + H(+)</text>
        <dbReference type="Rhea" id="RHEA:46608"/>
        <dbReference type="Rhea" id="RHEA-COMP:11060"/>
        <dbReference type="Rhea" id="RHEA-COMP:11605"/>
        <dbReference type="ChEBI" id="CHEBI:15378"/>
        <dbReference type="ChEBI" id="CHEBI:30013"/>
        <dbReference type="ChEBI" id="CHEBI:30616"/>
        <dbReference type="ChEBI" id="CHEBI:61977"/>
        <dbReference type="ChEBI" id="CHEBI:456216"/>
        <dbReference type="EC" id="2.7.11.1"/>
    </reaction>
</comment>
<dbReference type="EMBL" id="CAUOFW020006063">
    <property type="protein sequence ID" value="CAK9172823.1"/>
    <property type="molecule type" value="Genomic_DNA"/>
</dbReference>
<evidence type="ECO:0000256" key="5">
    <source>
        <dbReference type="ARBA" id="ARBA00047899"/>
    </source>
</evidence>
<keyword evidence="11" id="KW-1185">Reference proteome</keyword>
<dbReference type="EC" id="2.7.11.1" evidence="1"/>
<dbReference type="Pfam" id="PF00954">
    <property type="entry name" value="S_locus_glycop"/>
    <property type="match status" value="2"/>
</dbReference>
<dbReference type="SMART" id="SM00473">
    <property type="entry name" value="PAN_AP"/>
    <property type="match status" value="1"/>
</dbReference>
<evidence type="ECO:0000256" key="2">
    <source>
        <dbReference type="ARBA" id="ARBA00022729"/>
    </source>
</evidence>
<evidence type="ECO:0000259" key="9">
    <source>
        <dbReference type="PROSITE" id="PS50948"/>
    </source>
</evidence>
<evidence type="ECO:0000256" key="6">
    <source>
        <dbReference type="ARBA" id="ARBA00048679"/>
    </source>
</evidence>
<feature type="domain" description="Apple" evidence="9">
    <location>
        <begin position="569"/>
        <end position="648"/>
    </location>
</feature>
<dbReference type="PROSITE" id="PS50948">
    <property type="entry name" value="PAN"/>
    <property type="match status" value="1"/>
</dbReference>
<dbReference type="Pfam" id="PF08276">
    <property type="entry name" value="PAN_2"/>
    <property type="match status" value="1"/>
</dbReference>
<feature type="non-terminal residue" evidence="10">
    <location>
        <position position="1"/>
    </location>
</feature>
<keyword evidence="4" id="KW-0325">Glycoprotein</keyword>
<organism evidence="10 11">
    <name type="scientific">Ilex paraguariensis</name>
    <name type="common">yerba mate</name>
    <dbReference type="NCBI Taxonomy" id="185542"/>
    <lineage>
        <taxon>Eukaryota</taxon>
        <taxon>Viridiplantae</taxon>
        <taxon>Streptophyta</taxon>
        <taxon>Embryophyta</taxon>
        <taxon>Tracheophyta</taxon>
        <taxon>Spermatophyta</taxon>
        <taxon>Magnoliopsida</taxon>
        <taxon>eudicotyledons</taxon>
        <taxon>Gunneridae</taxon>
        <taxon>Pentapetalae</taxon>
        <taxon>asterids</taxon>
        <taxon>campanulids</taxon>
        <taxon>Aquifoliales</taxon>
        <taxon>Aquifoliaceae</taxon>
        <taxon>Ilex</taxon>
    </lineage>
</organism>
<keyword evidence="3" id="KW-1015">Disulfide bond</keyword>